<dbReference type="InterPro" id="IPR036113">
    <property type="entry name" value="Asp/Glu-ADT_sf_sub_c"/>
</dbReference>
<dbReference type="AlphaFoldDB" id="A0A9D9EN48"/>
<reference evidence="2" key="1">
    <citation type="submission" date="2020-10" db="EMBL/GenBank/DDBJ databases">
        <authorList>
            <person name="Gilroy R."/>
        </authorList>
    </citation>
    <scope>NUCLEOTIDE SEQUENCE</scope>
    <source>
        <strain evidence="2">B3-4054</strain>
    </source>
</reference>
<dbReference type="Proteomes" id="UP000823616">
    <property type="component" value="Unassembled WGS sequence"/>
</dbReference>
<protein>
    <recommendedName>
        <fullName evidence="1">Glutamyl-tRNA(Gln) amidotransferase subunit C</fullName>
    </recommendedName>
</protein>
<dbReference type="Pfam" id="PF02686">
    <property type="entry name" value="GatC"/>
    <property type="match status" value="1"/>
</dbReference>
<evidence type="ECO:0000313" key="3">
    <source>
        <dbReference type="Proteomes" id="UP000823616"/>
    </source>
</evidence>
<evidence type="ECO:0000313" key="2">
    <source>
        <dbReference type="EMBL" id="MBO8449621.1"/>
    </source>
</evidence>
<dbReference type="EMBL" id="JADIMS010000011">
    <property type="protein sequence ID" value="MBO8449621.1"/>
    <property type="molecule type" value="Genomic_DNA"/>
</dbReference>
<comment type="caution">
    <text evidence="2">The sequence shown here is derived from an EMBL/GenBank/DDBJ whole genome shotgun (WGS) entry which is preliminary data.</text>
</comment>
<reference evidence="2" key="2">
    <citation type="journal article" date="2021" name="PeerJ">
        <title>Extensive microbial diversity within the chicken gut microbiome revealed by metagenomics and culture.</title>
        <authorList>
            <person name="Gilroy R."/>
            <person name="Ravi A."/>
            <person name="Getino M."/>
            <person name="Pursley I."/>
            <person name="Horton D.L."/>
            <person name="Alikhan N.F."/>
            <person name="Baker D."/>
            <person name="Gharbi K."/>
            <person name="Hall N."/>
            <person name="Watson M."/>
            <person name="Adriaenssens E.M."/>
            <person name="Foster-Nyarko E."/>
            <person name="Jarju S."/>
            <person name="Secka A."/>
            <person name="Antonio M."/>
            <person name="Oren A."/>
            <person name="Chaudhuri R.R."/>
            <person name="La Ragione R."/>
            <person name="Hildebrand F."/>
            <person name="Pallen M.J."/>
        </authorList>
    </citation>
    <scope>NUCLEOTIDE SEQUENCE</scope>
    <source>
        <strain evidence="2">B3-4054</strain>
    </source>
</reference>
<sequence length="103" mass="11527">MDGKNTQIDRETFENLLYLSRLSPQSTDTETLAAQVRQIVDYFGILSRFSGEGNPYDAYPATTVENLRDDTVLSGLEQQDLKHMTAEFMDGYFRVPKVLGGGA</sequence>
<gene>
    <name evidence="2" type="primary">gatC</name>
    <name evidence="2" type="ORF">IAA96_00775</name>
</gene>
<evidence type="ECO:0000256" key="1">
    <source>
        <dbReference type="ARBA" id="ARBA00014426"/>
    </source>
</evidence>
<dbReference type="SUPFAM" id="SSF141000">
    <property type="entry name" value="Glu-tRNAGln amidotransferase C subunit"/>
    <property type="match status" value="1"/>
</dbReference>
<name>A0A9D9EN48_9SPIR</name>
<dbReference type="InterPro" id="IPR003837">
    <property type="entry name" value="GatC"/>
</dbReference>
<organism evidence="2 3">
    <name type="scientific">Candidatus Avitreponema avistercoris</name>
    <dbReference type="NCBI Taxonomy" id="2840705"/>
    <lineage>
        <taxon>Bacteria</taxon>
        <taxon>Pseudomonadati</taxon>
        <taxon>Spirochaetota</taxon>
        <taxon>Spirochaetia</taxon>
        <taxon>Spirochaetales</taxon>
        <taxon>Candidatus Avitreponema</taxon>
    </lineage>
</organism>
<dbReference type="NCBIfam" id="TIGR00135">
    <property type="entry name" value="gatC"/>
    <property type="match status" value="1"/>
</dbReference>
<proteinExistence type="predicted"/>
<accession>A0A9D9EN48</accession>
<dbReference type="GO" id="GO:0006450">
    <property type="term" value="P:regulation of translational fidelity"/>
    <property type="evidence" value="ECO:0007669"/>
    <property type="project" value="InterPro"/>
</dbReference>